<keyword evidence="3" id="KW-1185">Reference proteome</keyword>
<evidence type="ECO:0008006" key="4">
    <source>
        <dbReference type="Google" id="ProtNLM"/>
    </source>
</evidence>
<evidence type="ECO:0000313" key="3">
    <source>
        <dbReference type="Proteomes" id="UP000516160"/>
    </source>
</evidence>
<gene>
    <name evidence="2" type="ORF">HYG86_08795</name>
</gene>
<dbReference type="AlphaFoldDB" id="A0A7G9W851"/>
<dbReference type="InterPro" id="IPR019074">
    <property type="entry name" value="YabQ"/>
</dbReference>
<reference evidence="2 3" key="1">
    <citation type="submission" date="2020-07" db="EMBL/GenBank/DDBJ databases">
        <title>Alkalicella. sp. LB2 genome.</title>
        <authorList>
            <person name="Postec A."/>
            <person name="Quemeneur M."/>
        </authorList>
    </citation>
    <scope>NUCLEOTIDE SEQUENCE [LARGE SCALE GENOMIC DNA]</scope>
    <source>
        <strain evidence="2 3">LB2</strain>
    </source>
</reference>
<feature type="transmembrane region" description="Helical" evidence="1">
    <location>
        <begin position="43"/>
        <end position="63"/>
    </location>
</feature>
<dbReference type="RefSeq" id="WP_213168917.1">
    <property type="nucleotide sequence ID" value="NZ_CP058559.1"/>
</dbReference>
<dbReference type="Proteomes" id="UP000516160">
    <property type="component" value="Chromosome"/>
</dbReference>
<dbReference type="EMBL" id="CP058559">
    <property type="protein sequence ID" value="QNO14863.1"/>
    <property type="molecule type" value="Genomic_DNA"/>
</dbReference>
<proteinExistence type="predicted"/>
<evidence type="ECO:0000313" key="2">
    <source>
        <dbReference type="EMBL" id="QNO14863.1"/>
    </source>
</evidence>
<dbReference type="Pfam" id="PF09578">
    <property type="entry name" value="Spore_YabQ"/>
    <property type="match status" value="1"/>
</dbReference>
<protein>
    <recommendedName>
        <fullName evidence="4">Spore cortex biosynthesis protein YabQ</fullName>
    </recommendedName>
</protein>
<dbReference type="NCBIfam" id="TIGR02893">
    <property type="entry name" value="spore_yabQ"/>
    <property type="match status" value="1"/>
</dbReference>
<evidence type="ECO:0000256" key="1">
    <source>
        <dbReference type="SAM" id="Phobius"/>
    </source>
</evidence>
<organism evidence="2 3">
    <name type="scientific">Alkalicella caledoniensis</name>
    <dbReference type="NCBI Taxonomy" id="2731377"/>
    <lineage>
        <taxon>Bacteria</taxon>
        <taxon>Bacillati</taxon>
        <taxon>Bacillota</taxon>
        <taxon>Clostridia</taxon>
        <taxon>Eubacteriales</taxon>
        <taxon>Proteinivoracaceae</taxon>
        <taxon>Alkalicella</taxon>
    </lineage>
</organism>
<keyword evidence="1" id="KW-0812">Transmembrane</keyword>
<accession>A0A7G9W851</accession>
<sequence>MYTIWLQVNIFIGTLIWGLILGVVFDVYRFIFPSNKVKGITQYILDTLFWISVTVATFGVLIFTDHGQVRIYLLFAMAIGFVLYMLLFSRLTLKILTAIRKVIIKVYSILRKILRKIFIIIKMIMNIIKKIVMFLLFPFRWLIFIIFKPTIAPFKKIINKISRK</sequence>
<name>A0A7G9W851_ALKCA</name>
<keyword evidence="1" id="KW-0472">Membrane</keyword>
<feature type="transmembrane region" description="Helical" evidence="1">
    <location>
        <begin position="6"/>
        <end position="31"/>
    </location>
</feature>
<dbReference type="KEGG" id="acae:HYG86_08795"/>
<keyword evidence="1" id="KW-1133">Transmembrane helix</keyword>
<feature type="transmembrane region" description="Helical" evidence="1">
    <location>
        <begin position="69"/>
        <end position="88"/>
    </location>
</feature>
<feature type="transmembrane region" description="Helical" evidence="1">
    <location>
        <begin position="109"/>
        <end position="128"/>
    </location>
</feature>